<evidence type="ECO:0000313" key="1">
    <source>
        <dbReference type="EMBL" id="RMZ98023.1"/>
    </source>
</evidence>
<organism evidence="1 2">
    <name type="scientific">Brachionus plicatilis</name>
    <name type="common">Marine rotifer</name>
    <name type="synonym">Brachionus muelleri</name>
    <dbReference type="NCBI Taxonomy" id="10195"/>
    <lineage>
        <taxon>Eukaryota</taxon>
        <taxon>Metazoa</taxon>
        <taxon>Spiralia</taxon>
        <taxon>Gnathifera</taxon>
        <taxon>Rotifera</taxon>
        <taxon>Eurotatoria</taxon>
        <taxon>Monogononta</taxon>
        <taxon>Pseudotrocha</taxon>
        <taxon>Ploima</taxon>
        <taxon>Brachionidae</taxon>
        <taxon>Brachionus</taxon>
    </lineage>
</organism>
<name>A0A3M7PG79_BRAPC</name>
<dbReference type="OrthoDB" id="10172228at2759"/>
<dbReference type="EMBL" id="REGN01011018">
    <property type="protein sequence ID" value="RMZ98023.1"/>
    <property type="molecule type" value="Genomic_DNA"/>
</dbReference>
<dbReference type="Proteomes" id="UP000276133">
    <property type="component" value="Unassembled WGS sequence"/>
</dbReference>
<keyword evidence="2" id="KW-1185">Reference proteome</keyword>
<gene>
    <name evidence="1" type="ORF">BpHYR1_044624</name>
</gene>
<reference evidence="1 2" key="1">
    <citation type="journal article" date="2018" name="Sci. Rep.">
        <title>Genomic signatures of local adaptation to the degree of environmental predictability in rotifers.</title>
        <authorList>
            <person name="Franch-Gras L."/>
            <person name="Hahn C."/>
            <person name="Garcia-Roger E.M."/>
            <person name="Carmona M.J."/>
            <person name="Serra M."/>
            <person name="Gomez A."/>
        </authorList>
    </citation>
    <scope>NUCLEOTIDE SEQUENCE [LARGE SCALE GENOMIC DNA]</scope>
    <source>
        <strain evidence="1">HYR1</strain>
    </source>
</reference>
<comment type="caution">
    <text evidence="1">The sequence shown here is derived from an EMBL/GenBank/DDBJ whole genome shotgun (WGS) entry which is preliminary data.</text>
</comment>
<accession>A0A3M7PG79</accession>
<evidence type="ECO:0000313" key="2">
    <source>
        <dbReference type="Proteomes" id="UP000276133"/>
    </source>
</evidence>
<protein>
    <submittedName>
        <fullName evidence="1">Uncharacterized protein</fullName>
    </submittedName>
</protein>
<feature type="non-terminal residue" evidence="1">
    <location>
        <position position="1"/>
    </location>
</feature>
<dbReference type="AlphaFoldDB" id="A0A3M7PG79"/>
<proteinExistence type="predicted"/>
<sequence length="122" mass="14086">GLQQRFFIRFRRTVRERRGSKLDFDKFAYVSVDSNLAAHGMLSEAEIVDSIATNNPVEQESVKKSNKMLIYKVINSKEAIDRINELKQFFLTKKDDNSNIFLSIKFGLKILLSLSFYMGISI</sequence>